<dbReference type="KEGG" id="pabs:JIR001_28430"/>
<keyword evidence="32" id="KW-1185">Reference proteome</keyword>
<dbReference type="GO" id="GO:0008270">
    <property type="term" value="F:zinc ion binding"/>
    <property type="evidence" value="ECO:0007669"/>
    <property type="project" value="UniProtKB-UniRule"/>
</dbReference>
<dbReference type="PROSITE" id="PS50970">
    <property type="entry name" value="HCY"/>
    <property type="match status" value="1"/>
</dbReference>
<dbReference type="PANTHER" id="PTHR45833:SF1">
    <property type="entry name" value="METHIONINE SYNTHASE"/>
    <property type="match status" value="1"/>
</dbReference>
<dbReference type="GO" id="GO:0005829">
    <property type="term" value="C:cytosol"/>
    <property type="evidence" value="ECO:0007669"/>
    <property type="project" value="TreeGrafter"/>
</dbReference>
<dbReference type="InterPro" id="IPR011822">
    <property type="entry name" value="MetH"/>
</dbReference>
<evidence type="ECO:0000256" key="15">
    <source>
        <dbReference type="ARBA" id="ARBA00022833"/>
    </source>
</evidence>
<keyword evidence="10 21" id="KW-0846">Cobalamin</keyword>
<keyword evidence="9 21" id="KW-0028">Amino-acid biosynthesis</keyword>
<dbReference type="GO" id="GO:0008705">
    <property type="term" value="F:methionine synthase activity"/>
    <property type="evidence" value="ECO:0007669"/>
    <property type="project" value="UniProtKB-UniRule"/>
</dbReference>
<comment type="function">
    <text evidence="18 21">Catalyzes the transfer of a methyl group from methyl-cobalamin to homocysteine, yielding enzyme-bound cob(I)alamin and methionine. Subsequently, remethylates the cofactor using methyltetrahydrofolate.</text>
</comment>
<protein>
    <recommendedName>
        <fullName evidence="7 20">Methionine synthase</fullName>
        <ecNumber evidence="6 20">2.1.1.13</ecNumber>
    </recommendedName>
    <alternativeName>
        <fullName evidence="19 21">5-methyltetrahydrofolate--homocysteine methyltransferase</fullName>
    </alternativeName>
</protein>
<dbReference type="GO" id="GO:0032259">
    <property type="term" value="P:methylation"/>
    <property type="evidence" value="ECO:0007669"/>
    <property type="project" value="UniProtKB-KW"/>
</dbReference>
<dbReference type="PROSITE" id="PS51332">
    <property type="entry name" value="B12_BINDING"/>
    <property type="match status" value="1"/>
</dbReference>
<feature type="domain" description="AdoMet activation" evidence="28">
    <location>
        <begin position="861"/>
        <end position="1148"/>
    </location>
</feature>
<evidence type="ECO:0000256" key="8">
    <source>
        <dbReference type="ARBA" id="ARBA00022603"/>
    </source>
</evidence>
<evidence type="ECO:0000256" key="24">
    <source>
        <dbReference type="PROSITE-ProRule" id="PRU00333"/>
    </source>
</evidence>
<reference evidence="31" key="2">
    <citation type="journal article" date="2021" name="Microbiol. Resour. Announc.">
        <title>Complete Genome Sequence of Polycladomyces abyssicola JIR-001T, Isolated from Hemipelagic Sediment in Deep Seawater.</title>
        <authorList>
            <person name="Tsubouchi T."/>
            <person name="Kaneko Y."/>
        </authorList>
    </citation>
    <scope>NUCLEOTIDE SEQUENCE</scope>
    <source>
        <strain evidence="31">JIR-001</strain>
    </source>
</reference>
<dbReference type="FunFam" id="3.20.20.20:FF:000017">
    <property type="entry name" value="Methionine synthase"/>
    <property type="match status" value="1"/>
</dbReference>
<keyword evidence="12 21" id="KW-0949">S-adenosyl-L-methionine</keyword>
<dbReference type="EC" id="2.1.1.13" evidence="6 20"/>
<dbReference type="InterPro" id="IPR037010">
    <property type="entry name" value="VitB12-dep_Met_synth_activ_sf"/>
</dbReference>
<dbReference type="PANTHER" id="PTHR45833">
    <property type="entry name" value="METHIONINE SYNTHASE"/>
    <property type="match status" value="1"/>
</dbReference>
<feature type="binding site" evidence="23">
    <location>
        <position position="1090"/>
    </location>
    <ligand>
        <name>S-adenosyl-L-methionine</name>
        <dbReference type="ChEBI" id="CHEBI:59789"/>
    </ligand>
</feature>
<evidence type="ECO:0000313" key="31">
    <source>
        <dbReference type="EMBL" id="BCU83060.1"/>
    </source>
</evidence>
<dbReference type="SUPFAM" id="SSF52242">
    <property type="entry name" value="Cobalamin (vitamin B12)-binding domain"/>
    <property type="match status" value="1"/>
</dbReference>
<keyword evidence="14" id="KW-0677">Repeat</keyword>
<organism evidence="31 32">
    <name type="scientific">Polycladomyces abyssicola</name>
    <dbReference type="NCBI Taxonomy" id="1125966"/>
    <lineage>
        <taxon>Bacteria</taxon>
        <taxon>Bacillati</taxon>
        <taxon>Bacillota</taxon>
        <taxon>Bacilli</taxon>
        <taxon>Bacillales</taxon>
        <taxon>Thermoactinomycetaceae</taxon>
        <taxon>Polycladomyces</taxon>
    </lineage>
</organism>
<feature type="domain" description="Hcy-binding" evidence="26">
    <location>
        <begin position="3"/>
        <end position="305"/>
    </location>
</feature>
<feature type="binding site" description="axial binding residue" evidence="22">
    <location>
        <position position="726"/>
    </location>
    <ligand>
        <name>methylcob(III)alamin</name>
        <dbReference type="ChEBI" id="CHEBI:28115"/>
    </ligand>
    <ligandPart>
        <name>Co</name>
        <dbReference type="ChEBI" id="CHEBI:27638"/>
    </ligandPart>
</feature>
<dbReference type="Pfam" id="PF00809">
    <property type="entry name" value="Pterin_bind"/>
    <property type="match status" value="1"/>
</dbReference>
<comment type="pathway">
    <text evidence="4 21">Amino-acid biosynthesis; L-methionine biosynthesis via de novo pathway; L-methionine from L-homocysteine (MetH route): step 1/1.</text>
</comment>
<evidence type="ECO:0000256" key="2">
    <source>
        <dbReference type="ARBA" id="ARBA00001947"/>
    </source>
</evidence>
<dbReference type="Gene3D" id="3.20.20.330">
    <property type="entry name" value="Homocysteine-binding-like domain"/>
    <property type="match status" value="1"/>
</dbReference>
<comment type="similarity">
    <text evidence="5">Belongs to the vitamin-B12 dependent methionine synthase family.</text>
</comment>
<comment type="domain">
    <text evidence="21">Modular enzyme with four functionally distinct domains. The isolated Hcy-binding domain catalyzes methyl transfer from free methylcobalamin to homocysteine. The Hcy-binding domain in association with the pterin-binding domain catalyzes the methylation of cob(I)alamin by methyltetrahydrofolate and the methylation of homocysteine. The B12-binding domain binds the cofactor. The AdoMet activation domain binds S-adenosyl-L-methionine. Under aerobic conditions cob(I)alamin can be converted to inactive cob(II)alamin. Reductive methylation by S-adenosyl-L-methionine and flavodoxin regenerates methylcobalamin.</text>
</comment>
<evidence type="ECO:0000256" key="18">
    <source>
        <dbReference type="ARBA" id="ARBA00025552"/>
    </source>
</evidence>
<evidence type="ECO:0000259" key="27">
    <source>
        <dbReference type="PROSITE" id="PS50972"/>
    </source>
</evidence>
<evidence type="ECO:0000256" key="13">
    <source>
        <dbReference type="ARBA" id="ARBA00022723"/>
    </source>
</evidence>
<sequence>MGIQPLSERMKEKILILDGAMGTMLQNACLTAEDFGGEAYEGCNEMLNLTRPDLIQSIHEVYLEAGADIVETNTFGATSVVLAEYGLESRVEEINRAAVACARKAVDKWTRDGSPRYVAGAMGPTTKTLSVTGGITFDQLVDAYYEQARALLLGGVDALLLETSQDTLNVKAGGIGIRRAFAELGTEVPILISGTIEPMGTMLAGQNVEAFYVSISHLRPLCVGLNCATGPEFMRDHLRTLASMADCGVSCYPNAGLPDEEGRYHETPQGLAAKLAAFADAGWLNMAGGCCGTTPDHIRALAEALRDKRPRPVPERHIPAVSGIEPVYVEADNRPILVGERTNVIGSRKFRTLIQEGEYEAAAEIARKQVKNGAQVIDVCLADPDRDELEDMRRFLTYAVKVIKAPLMIDSTSPEVMEEALKFSQGKAILNSINLEDGEERFEKVVPLIHRYGAAVVVGTIDERGMAVDRERKWEVAERSYRLLTEKYCIPEEDIIFDPLVFPVGTGDEAYIGSAKETVEGIRLIKERLPRCQTILGISNVSFGLPPAGREVLNAVFLYHCTKAGLDYAIVNTEKLERYASIPQEEVRLAERLLFETNHENYEAVLAEFVQFYRAKKTETKSSGETLPLEERLGQYIVEGTKDGLIDDLKLALEKYSPLEIINGPLMAGMDEVGRLFNDNQLIVAEVLQSAEVMKAAVAFLEPYMEKTESNIKGKILLATVKGDVHDIGKNLVEIILSNNGFEVVNLGIKVPPEQLIAACREEQPDAIGLSGLLVKSAQQMVVTAQDLKAAGINVPLLVGGAALTRKFTETRIRPEYNGLVLYAKDAMDGLELANRLTDPDKRKQLERQWQEQLTAATTVTVRPSEEKVPTAPRRSDVSREAPVFTPPDFDRHILRNYPLSHLRPYINEQMLLGKHLGLKGNVEQLLANGDEKALRLREEVDRLLGEARENGILQAHGMYRFFPAQADGDAVLVYDPNDTNRVLQRFDFPRQKKPPYLCLADFLRPKESGVMDVVGFLVVTAGAGVRELAEEWKQRGDYFRSHLLQATALELAEAFAERLHQVMRDVWGFPDPPEMTMKERFGARYQGIRVSFGYPACPRLEDQEKLFALMEPEAIGVHLTDGWMMEPEASVSAMVFAHPEARYFNAE</sequence>
<evidence type="ECO:0000256" key="14">
    <source>
        <dbReference type="ARBA" id="ARBA00022737"/>
    </source>
</evidence>
<name>A0A8D5UGZ0_9BACL</name>
<dbReference type="Gene3D" id="1.10.1240.10">
    <property type="entry name" value="Methionine synthase domain"/>
    <property type="match status" value="1"/>
</dbReference>
<keyword evidence="17 21" id="KW-0170">Cobalt</keyword>
<evidence type="ECO:0000259" key="30">
    <source>
        <dbReference type="PROSITE" id="PS51337"/>
    </source>
</evidence>
<dbReference type="InterPro" id="IPR003759">
    <property type="entry name" value="Cbl-bd_cap"/>
</dbReference>
<keyword evidence="13 21" id="KW-0479">Metal-binding</keyword>
<evidence type="ECO:0000256" key="19">
    <source>
        <dbReference type="ARBA" id="ARBA00031040"/>
    </source>
</evidence>
<dbReference type="AlphaFoldDB" id="A0A8D5UGZ0"/>
<comment type="cofactor">
    <cofactor evidence="2 21 24">
        <name>Zn(2+)</name>
        <dbReference type="ChEBI" id="CHEBI:29105"/>
    </cofactor>
</comment>
<evidence type="ECO:0000256" key="22">
    <source>
        <dbReference type="PIRSR" id="PIRSR000381-1"/>
    </source>
</evidence>
<dbReference type="InterPro" id="IPR011005">
    <property type="entry name" value="Dihydropteroate_synth-like_sf"/>
</dbReference>
<dbReference type="NCBIfam" id="TIGR02082">
    <property type="entry name" value="metH"/>
    <property type="match status" value="1"/>
</dbReference>
<evidence type="ECO:0000256" key="6">
    <source>
        <dbReference type="ARBA" id="ARBA00012032"/>
    </source>
</evidence>
<evidence type="ECO:0000259" key="26">
    <source>
        <dbReference type="PROSITE" id="PS50970"/>
    </source>
</evidence>
<keyword evidence="8 21" id="KW-0489">Methyltransferase</keyword>
<dbReference type="PROSITE" id="PS50972">
    <property type="entry name" value="PTERIN_BINDING"/>
    <property type="match status" value="1"/>
</dbReference>
<dbReference type="InterPro" id="IPR003726">
    <property type="entry name" value="HCY_dom"/>
</dbReference>
<evidence type="ECO:0000256" key="23">
    <source>
        <dbReference type="PIRSR" id="PIRSR000381-2"/>
    </source>
</evidence>
<dbReference type="UniPathway" id="UPA00051">
    <property type="reaction ID" value="UER00081"/>
</dbReference>
<evidence type="ECO:0000313" key="32">
    <source>
        <dbReference type="Proteomes" id="UP000677436"/>
    </source>
</evidence>
<keyword evidence="16 21" id="KW-0486">Methionine biosynthesis</keyword>
<feature type="binding site" evidence="23">
    <location>
        <position position="827"/>
    </location>
    <ligand>
        <name>methylcob(III)alamin</name>
        <dbReference type="ChEBI" id="CHEBI:28115"/>
    </ligand>
</feature>
<dbReference type="InterPro" id="IPR036724">
    <property type="entry name" value="Cobalamin-bd_sf"/>
</dbReference>
<dbReference type="Pfam" id="PF02574">
    <property type="entry name" value="S-methyl_trans"/>
    <property type="match status" value="1"/>
</dbReference>
<dbReference type="GO" id="GO:0046653">
    <property type="term" value="P:tetrahydrofolate metabolic process"/>
    <property type="evidence" value="ECO:0007669"/>
    <property type="project" value="TreeGrafter"/>
</dbReference>
<evidence type="ECO:0000256" key="7">
    <source>
        <dbReference type="ARBA" id="ARBA00013998"/>
    </source>
</evidence>
<dbReference type="InterPro" id="IPR033706">
    <property type="entry name" value="Met_synthase_B12-bd"/>
</dbReference>
<dbReference type="SUPFAM" id="SSF47644">
    <property type="entry name" value="Methionine synthase domain"/>
    <property type="match status" value="1"/>
</dbReference>
<feature type="binding site" evidence="23">
    <location>
        <begin position="723"/>
        <end position="727"/>
    </location>
    <ligand>
        <name>methylcob(III)alamin</name>
        <dbReference type="ChEBI" id="CHEBI:28115"/>
    </ligand>
</feature>
<evidence type="ECO:0000259" key="29">
    <source>
        <dbReference type="PROSITE" id="PS51332"/>
    </source>
</evidence>
<dbReference type="GO" id="GO:0031419">
    <property type="term" value="F:cobalamin binding"/>
    <property type="evidence" value="ECO:0007669"/>
    <property type="project" value="UniProtKB-UniRule"/>
</dbReference>
<dbReference type="InterPro" id="IPR004223">
    <property type="entry name" value="VitB12-dep_Met_synth_activ_dom"/>
</dbReference>
<evidence type="ECO:0000256" key="3">
    <source>
        <dbReference type="ARBA" id="ARBA00001956"/>
    </source>
</evidence>
<keyword evidence="15 21" id="KW-0862">Zinc</keyword>
<dbReference type="FunFam" id="3.20.20.330:FF:000001">
    <property type="entry name" value="Methionine synthase"/>
    <property type="match status" value="1"/>
</dbReference>
<evidence type="ECO:0000256" key="21">
    <source>
        <dbReference type="PIRNR" id="PIRNR000381"/>
    </source>
</evidence>
<feature type="domain" description="B12-binding" evidence="29">
    <location>
        <begin position="713"/>
        <end position="848"/>
    </location>
</feature>
<evidence type="ECO:0000256" key="5">
    <source>
        <dbReference type="ARBA" id="ARBA00010398"/>
    </source>
</evidence>
<dbReference type="InterPro" id="IPR036594">
    <property type="entry name" value="Meth_synthase_dom"/>
</dbReference>
<evidence type="ECO:0000256" key="11">
    <source>
        <dbReference type="ARBA" id="ARBA00022679"/>
    </source>
</evidence>
<dbReference type="InterPro" id="IPR050554">
    <property type="entry name" value="Met_Synthase/Corrinoid"/>
</dbReference>
<feature type="compositionally biased region" description="Basic and acidic residues" evidence="25">
    <location>
        <begin position="864"/>
        <end position="880"/>
    </location>
</feature>
<dbReference type="Gene3D" id="3.40.50.280">
    <property type="entry name" value="Cobalamin-binding domain"/>
    <property type="match status" value="1"/>
</dbReference>
<reference evidence="31" key="1">
    <citation type="journal article" date="2013" name="Int. J. Syst. Evol. Microbiol.">
        <title>Polycladomyces abyssicola gen. nov., sp. nov., a thermophilic filamentous bacterium isolated from hemipelagic sediment.</title>
        <authorList>
            <person name="Tsubouchi T."/>
            <person name="Shimane Y."/>
            <person name="Mori K."/>
            <person name="Usui K."/>
            <person name="Hiraki T."/>
            <person name="Tame A."/>
            <person name="Uematsu K."/>
            <person name="Maruyama T."/>
            <person name="Hatada Y."/>
        </authorList>
    </citation>
    <scope>NUCLEOTIDE SEQUENCE</scope>
    <source>
        <strain evidence="31">JIR-001</strain>
    </source>
</reference>
<proteinExistence type="inferred from homology"/>
<evidence type="ECO:0000256" key="1">
    <source>
        <dbReference type="ARBA" id="ARBA00001700"/>
    </source>
</evidence>
<accession>A0A8D5UGZ0</accession>
<evidence type="ECO:0000256" key="16">
    <source>
        <dbReference type="ARBA" id="ARBA00023167"/>
    </source>
</evidence>
<dbReference type="EMBL" id="AP024601">
    <property type="protein sequence ID" value="BCU83060.1"/>
    <property type="molecule type" value="Genomic_DNA"/>
</dbReference>
<dbReference type="RefSeq" id="WP_246512130.1">
    <property type="nucleotide sequence ID" value="NZ_AP024601.1"/>
</dbReference>
<dbReference type="Pfam" id="PF02607">
    <property type="entry name" value="B12-binding_2"/>
    <property type="match status" value="1"/>
</dbReference>
<dbReference type="Pfam" id="PF02310">
    <property type="entry name" value="B12-binding"/>
    <property type="match status" value="1"/>
</dbReference>
<evidence type="ECO:0000256" key="17">
    <source>
        <dbReference type="ARBA" id="ARBA00023285"/>
    </source>
</evidence>
<gene>
    <name evidence="31" type="ORF">JIR001_28430</name>
</gene>
<dbReference type="SUPFAM" id="SSF56507">
    <property type="entry name" value="Methionine synthase activation domain-like"/>
    <property type="match status" value="1"/>
</dbReference>
<dbReference type="SUPFAM" id="SSF82282">
    <property type="entry name" value="Homocysteine S-methyltransferase"/>
    <property type="match status" value="1"/>
</dbReference>
<feature type="binding site" evidence="22 24">
    <location>
        <position position="227"/>
    </location>
    <ligand>
        <name>Zn(2+)</name>
        <dbReference type="ChEBI" id="CHEBI:29105"/>
    </ligand>
</feature>
<dbReference type="InterPro" id="IPR006158">
    <property type="entry name" value="Cobalamin-bd"/>
</dbReference>
<dbReference type="InterPro" id="IPR036589">
    <property type="entry name" value="HCY_dom_sf"/>
</dbReference>
<evidence type="ECO:0000256" key="25">
    <source>
        <dbReference type="SAM" id="MobiDB-lite"/>
    </source>
</evidence>
<dbReference type="Gene3D" id="3.20.20.20">
    <property type="entry name" value="Dihydropteroate synthase-like"/>
    <property type="match status" value="1"/>
</dbReference>
<dbReference type="PIRSF" id="PIRSF000381">
    <property type="entry name" value="MetH"/>
    <property type="match status" value="1"/>
</dbReference>
<dbReference type="Pfam" id="PF02965">
    <property type="entry name" value="Met_synt_B12"/>
    <property type="match status" value="1"/>
</dbReference>
<dbReference type="PROSITE" id="PS50974">
    <property type="entry name" value="ADOMET_ACTIVATION"/>
    <property type="match status" value="1"/>
</dbReference>
<evidence type="ECO:0000256" key="4">
    <source>
        <dbReference type="ARBA" id="ARBA00005178"/>
    </source>
</evidence>
<keyword evidence="11 21" id="KW-0808">Transferase</keyword>
<dbReference type="InterPro" id="IPR000489">
    <property type="entry name" value="Pterin-binding_dom"/>
</dbReference>
<dbReference type="GO" id="GO:0050667">
    <property type="term" value="P:homocysteine metabolic process"/>
    <property type="evidence" value="ECO:0007669"/>
    <property type="project" value="TreeGrafter"/>
</dbReference>
<feature type="domain" description="B12-binding N-terminal" evidence="30">
    <location>
        <begin position="620"/>
        <end position="713"/>
    </location>
</feature>
<dbReference type="Gene3D" id="3.10.196.10">
    <property type="entry name" value="Vitamin B12-dependent methionine synthase, activation domain"/>
    <property type="match status" value="1"/>
</dbReference>
<evidence type="ECO:0000256" key="10">
    <source>
        <dbReference type="ARBA" id="ARBA00022628"/>
    </source>
</evidence>
<feature type="domain" description="Pterin-binding" evidence="27">
    <location>
        <begin position="335"/>
        <end position="595"/>
    </location>
</feature>
<comment type="catalytic activity">
    <reaction evidence="1 21">
        <text>(6S)-5-methyl-5,6,7,8-tetrahydrofolate + L-homocysteine = (6S)-5,6,7,8-tetrahydrofolate + L-methionine</text>
        <dbReference type="Rhea" id="RHEA:11172"/>
        <dbReference type="ChEBI" id="CHEBI:18608"/>
        <dbReference type="ChEBI" id="CHEBI:57453"/>
        <dbReference type="ChEBI" id="CHEBI:57844"/>
        <dbReference type="ChEBI" id="CHEBI:58199"/>
        <dbReference type="EC" id="2.1.1.13"/>
    </reaction>
</comment>
<feature type="region of interest" description="Disordered" evidence="25">
    <location>
        <begin position="863"/>
        <end position="883"/>
    </location>
</feature>
<comment type="cofactor">
    <cofactor evidence="3 21 22">
        <name>methylcob(III)alamin</name>
        <dbReference type="ChEBI" id="CHEBI:28115"/>
    </cofactor>
</comment>
<evidence type="ECO:0000256" key="9">
    <source>
        <dbReference type="ARBA" id="ARBA00022605"/>
    </source>
</evidence>
<dbReference type="SMART" id="SM01018">
    <property type="entry name" value="B12-binding_2"/>
    <property type="match status" value="1"/>
</dbReference>
<feature type="binding site" evidence="22 24">
    <location>
        <position position="291"/>
    </location>
    <ligand>
        <name>Zn(2+)</name>
        <dbReference type="ChEBI" id="CHEBI:29105"/>
    </ligand>
</feature>
<evidence type="ECO:0000259" key="28">
    <source>
        <dbReference type="PROSITE" id="PS50974"/>
    </source>
</evidence>
<feature type="binding site" evidence="23">
    <location>
        <begin position="1144"/>
        <end position="1145"/>
    </location>
    <ligand>
        <name>S-adenosyl-L-methionine</name>
        <dbReference type="ChEBI" id="CHEBI:59789"/>
    </ligand>
</feature>
<dbReference type="PROSITE" id="PS51337">
    <property type="entry name" value="B12_BINDING_NTER"/>
    <property type="match status" value="1"/>
</dbReference>
<evidence type="ECO:0000256" key="12">
    <source>
        <dbReference type="ARBA" id="ARBA00022691"/>
    </source>
</evidence>
<dbReference type="CDD" id="cd02069">
    <property type="entry name" value="methionine_synthase_B12_BD"/>
    <property type="match status" value="1"/>
</dbReference>
<feature type="binding site" evidence="22 24">
    <location>
        <position position="290"/>
    </location>
    <ligand>
        <name>Zn(2+)</name>
        <dbReference type="ChEBI" id="CHEBI:29105"/>
    </ligand>
</feature>
<evidence type="ECO:0000256" key="20">
    <source>
        <dbReference type="NCBIfam" id="TIGR02082"/>
    </source>
</evidence>
<feature type="binding site" evidence="23">
    <location>
        <position position="771"/>
    </location>
    <ligand>
        <name>methylcob(III)alamin</name>
        <dbReference type="ChEBI" id="CHEBI:28115"/>
    </ligand>
</feature>
<dbReference type="SUPFAM" id="SSF51717">
    <property type="entry name" value="Dihydropteroate synthetase-like"/>
    <property type="match status" value="1"/>
</dbReference>
<dbReference type="Proteomes" id="UP000677436">
    <property type="component" value="Chromosome"/>
</dbReference>